<keyword evidence="1" id="KW-0812">Transmembrane</keyword>
<protein>
    <submittedName>
        <fullName evidence="2">Uncharacterized protein</fullName>
    </submittedName>
</protein>
<dbReference type="EMBL" id="CP053985">
    <property type="protein sequence ID" value="QKH37138.1"/>
    <property type="molecule type" value="Genomic_DNA"/>
</dbReference>
<name>A0A7D4I1G1_9BURK</name>
<organism evidence="2 3">
    <name type="scientific">Achromobacter pestifer</name>
    <dbReference type="NCBI Taxonomy" id="1353889"/>
    <lineage>
        <taxon>Bacteria</taxon>
        <taxon>Pseudomonadati</taxon>
        <taxon>Pseudomonadota</taxon>
        <taxon>Betaproteobacteria</taxon>
        <taxon>Burkholderiales</taxon>
        <taxon>Alcaligenaceae</taxon>
        <taxon>Achromobacter</taxon>
    </lineage>
</organism>
<dbReference type="AlphaFoldDB" id="A0A7D4I1G1"/>
<dbReference type="Proteomes" id="UP000500970">
    <property type="component" value="Chromosome"/>
</dbReference>
<proteinExistence type="predicted"/>
<reference evidence="2 3" key="1">
    <citation type="submission" date="2020-05" db="EMBL/GenBank/DDBJ databases">
        <title>FDA dAtabase for Regulatory Grade micrObial Sequences (FDA-ARGOS): Supporting development and validation of Infectious Disease Dx tests.</title>
        <authorList>
            <person name="Sproer C."/>
            <person name="Gronow S."/>
            <person name="Severitt S."/>
            <person name="Schroder I."/>
            <person name="Tallon L."/>
            <person name="Sadzewicz L."/>
            <person name="Zhao X."/>
            <person name="Vavikolanu K."/>
            <person name="Mehta A."/>
            <person name="Aluvathingal J."/>
            <person name="Nadendla S."/>
            <person name="Myers T."/>
            <person name="Yan Y."/>
            <person name="Sichtig H."/>
        </authorList>
    </citation>
    <scope>NUCLEOTIDE SEQUENCE [LARGE SCALE GENOMIC DNA]</scope>
    <source>
        <strain evidence="2 3">FDAARGOS_790</strain>
    </source>
</reference>
<evidence type="ECO:0000313" key="2">
    <source>
        <dbReference type="EMBL" id="QKH37138.1"/>
    </source>
</evidence>
<evidence type="ECO:0000256" key="1">
    <source>
        <dbReference type="SAM" id="Phobius"/>
    </source>
</evidence>
<feature type="transmembrane region" description="Helical" evidence="1">
    <location>
        <begin position="20"/>
        <end position="42"/>
    </location>
</feature>
<dbReference type="RefSeq" id="WP_173146003.1">
    <property type="nucleotide sequence ID" value="NZ_CP053985.1"/>
</dbReference>
<keyword evidence="1" id="KW-1133">Transmembrane helix</keyword>
<sequence length="132" mass="14615">MRAGASAQQALAADIDYMVFYLFAALFAVSLLVALAASAVCWLRFGLKANGTRLWLFVMGCVLFSYLIGLALISHDPYFDDNGVPEFIPWRFRWGWAWIYAGLLQFAVIPCGFGLRAGLRFLGRRKPAGAAE</sequence>
<feature type="transmembrane region" description="Helical" evidence="1">
    <location>
        <begin position="54"/>
        <end position="74"/>
    </location>
</feature>
<gene>
    <name evidence="2" type="ORF">FOC84_20250</name>
</gene>
<dbReference type="KEGG" id="apes:FOC84_20250"/>
<keyword evidence="1" id="KW-0472">Membrane</keyword>
<feature type="transmembrane region" description="Helical" evidence="1">
    <location>
        <begin position="94"/>
        <end position="115"/>
    </location>
</feature>
<accession>A0A7D4I1G1</accession>
<evidence type="ECO:0000313" key="3">
    <source>
        <dbReference type="Proteomes" id="UP000500970"/>
    </source>
</evidence>
<keyword evidence="3" id="KW-1185">Reference proteome</keyword>